<feature type="compositionally biased region" description="Acidic residues" evidence="8">
    <location>
        <begin position="1"/>
        <end position="18"/>
    </location>
</feature>
<dbReference type="EMBL" id="JBAWKB010000006">
    <property type="protein sequence ID" value="MFH6773034.1"/>
    <property type="molecule type" value="Genomic_DNA"/>
</dbReference>
<dbReference type="InterPro" id="IPR013760">
    <property type="entry name" value="Topo_IIA-like_dom_sf"/>
</dbReference>
<evidence type="ECO:0000256" key="1">
    <source>
        <dbReference type="ARBA" id="ARBA00000185"/>
    </source>
</evidence>
<dbReference type="Proteomes" id="UP001610100">
    <property type="component" value="Unassembled WGS sequence"/>
</dbReference>
<keyword evidence="5 6" id="KW-0413">Isomerase</keyword>
<dbReference type="NCBIfam" id="NF007209">
    <property type="entry name" value="PRK09631.1"/>
    <property type="match status" value="1"/>
</dbReference>
<feature type="region of interest" description="Disordered" evidence="8">
    <location>
        <begin position="1"/>
        <end position="20"/>
    </location>
</feature>
<evidence type="ECO:0000256" key="4">
    <source>
        <dbReference type="ARBA" id="ARBA00023125"/>
    </source>
</evidence>
<dbReference type="PROSITE" id="PS52040">
    <property type="entry name" value="TOPO_IIA"/>
    <property type="match status" value="1"/>
</dbReference>
<gene>
    <name evidence="10" type="ORF">V8G58_13905</name>
</gene>
<evidence type="ECO:0000256" key="3">
    <source>
        <dbReference type="ARBA" id="ARBA00023029"/>
    </source>
</evidence>
<sequence length="885" mass="100729">MIDETNDELNNQPEEESQETITRVTGMYKDWFLDYASYVILERAVPAIEDGFKPVQRRIMHSMKDLDDGRYNKVANIVGHTMQYHPHGDASIADAMVQIGQKDLLIDTQGNWGNILTGDGAAASRYIEARLSKFALDVVFNPKITEWQASYDGRRKEPVNLPVMFPLLLAQGGEGIAVGLSTKILPHNFIELIDASVKHLQGKRFTLVPDFPTGGEADFSNYNDGMRGGRIRVRAKISQLDKNTLVITEVPYGTTTSTLIDSILKANDKGKIKIKKIEDNTAAEVEILVHLPSGLSPDKTIDALYAFTSCETSISPLGCVIEDNKPLFIGVTEMLRRSTDNTVDLLKQDLEIKLGELEEQWHFASLERIFIENRVYRDIEEEETWEGVIKAIDEGLKPHIKHLKRAVTEEDIVRLTEIRIKRISKFDIDKAQQKIEALEAQIAEIKHHLEHLIDYAVAYFKRLKKDYGEGRERKTEIKIFDDVDATKVVIRNTKLYVNREEGFIGTSLRRDEYVCDCSDIDDIIVFTAEGKMMVTKVDAKTFIGKDIIHVAVFKKKDKRTIYNMIYRDGKGGPSYIKRFAVTSMTRDREYDLTNGSKNSKVLYFSANPNGEAEVVTVHLRQAGSIKKLKWDIDFADIIIKGRTSKGNLVTKYTIKRIELKEKGVSTLKPRKIWFDDTVERLNVDGRGELVGEFRGEDRILIIKQNGVAKTIIPELTTHFDSDMIVMEKWIPKKPISAIYYNGEKELYYVKRFLIENEGKEELFISEHPNSQLEVVSTDWRPVAEVVFAKERGKDRKDNLEVDLEDFIAVKGITALGNQLTKDKVNQINLLDPLPYEAPEEVHADDLEVVDEEDLSTSKEEDSSNTNNKSNSKEDKSQATLFDEEE</sequence>
<reference evidence="10 11" key="1">
    <citation type="submission" date="2024-02" db="EMBL/GenBank/DDBJ databases">
        <title>A Gaetbulibacter species isolated from tidal flats and genomic insights of their niches.</title>
        <authorList>
            <person name="Ye Y."/>
        </authorList>
    </citation>
    <scope>NUCLEOTIDE SEQUENCE [LARGE SCALE GENOMIC DNA]</scope>
    <source>
        <strain evidence="10 11">KYW382</strain>
    </source>
</reference>
<proteinExistence type="inferred from homology"/>
<evidence type="ECO:0000256" key="2">
    <source>
        <dbReference type="ARBA" id="ARBA00008263"/>
    </source>
</evidence>
<protein>
    <submittedName>
        <fullName evidence="10">DNA gyrase/topoisomerase IV subunit A</fullName>
    </submittedName>
</protein>
<feature type="active site" description="O-(5'-phospho-DNA)-tyrosine intermediate" evidence="6">
    <location>
        <position position="126"/>
    </location>
</feature>
<dbReference type="Gene3D" id="3.90.199.10">
    <property type="entry name" value="Topoisomerase II, domain 5"/>
    <property type="match status" value="1"/>
</dbReference>
<dbReference type="PANTHER" id="PTHR43493:SF5">
    <property type="entry name" value="DNA GYRASE SUBUNIT A, CHLOROPLASTIC_MITOCHONDRIAL"/>
    <property type="match status" value="1"/>
</dbReference>
<dbReference type="Gene3D" id="3.30.1360.40">
    <property type="match status" value="1"/>
</dbReference>
<evidence type="ECO:0000256" key="7">
    <source>
        <dbReference type="SAM" id="Coils"/>
    </source>
</evidence>
<comment type="caution">
    <text evidence="10">The sequence shown here is derived from an EMBL/GenBank/DDBJ whole genome shotgun (WGS) entry which is preliminary data.</text>
</comment>
<comment type="similarity">
    <text evidence="2">Belongs to the type II topoisomerase GyrA/ParC subunit family.</text>
</comment>
<accession>A0ABW7N1N9</accession>
<dbReference type="InterPro" id="IPR002205">
    <property type="entry name" value="Topo_IIA_dom_A"/>
</dbReference>
<evidence type="ECO:0000313" key="10">
    <source>
        <dbReference type="EMBL" id="MFH6773034.1"/>
    </source>
</evidence>
<evidence type="ECO:0000256" key="6">
    <source>
        <dbReference type="PROSITE-ProRule" id="PRU01384"/>
    </source>
</evidence>
<keyword evidence="11" id="KW-1185">Reference proteome</keyword>
<dbReference type="NCBIfam" id="NF009397">
    <property type="entry name" value="PRK12758.1"/>
    <property type="match status" value="1"/>
</dbReference>
<evidence type="ECO:0000313" key="11">
    <source>
        <dbReference type="Proteomes" id="UP001610100"/>
    </source>
</evidence>
<feature type="domain" description="Topo IIA-type catalytic" evidence="9">
    <location>
        <begin position="45"/>
        <end position="493"/>
    </location>
</feature>
<evidence type="ECO:0000259" key="9">
    <source>
        <dbReference type="PROSITE" id="PS52040"/>
    </source>
</evidence>
<evidence type="ECO:0000256" key="8">
    <source>
        <dbReference type="SAM" id="MobiDB-lite"/>
    </source>
</evidence>
<feature type="coiled-coil region" evidence="7">
    <location>
        <begin position="421"/>
        <end position="455"/>
    </location>
</feature>
<dbReference type="SUPFAM" id="SSF56719">
    <property type="entry name" value="Type II DNA topoisomerase"/>
    <property type="match status" value="1"/>
</dbReference>
<dbReference type="Pfam" id="PF00521">
    <property type="entry name" value="DNA_topoisoIV"/>
    <property type="match status" value="1"/>
</dbReference>
<dbReference type="InterPro" id="IPR013758">
    <property type="entry name" value="Topo_IIA_A/C_ab"/>
</dbReference>
<comment type="catalytic activity">
    <reaction evidence="1 6">
        <text>ATP-dependent breakage, passage and rejoining of double-stranded DNA.</text>
        <dbReference type="EC" id="5.6.2.2"/>
    </reaction>
</comment>
<keyword evidence="3 6" id="KW-0799">Topoisomerase</keyword>
<evidence type="ECO:0000256" key="5">
    <source>
        <dbReference type="ARBA" id="ARBA00023235"/>
    </source>
</evidence>
<dbReference type="Gene3D" id="1.10.268.10">
    <property type="entry name" value="Topoisomerase, domain 3"/>
    <property type="match status" value="1"/>
</dbReference>
<organism evidence="10 11">
    <name type="scientific">Gaetbulibacter aestuarii</name>
    <dbReference type="NCBI Taxonomy" id="1502358"/>
    <lineage>
        <taxon>Bacteria</taxon>
        <taxon>Pseudomonadati</taxon>
        <taxon>Bacteroidota</taxon>
        <taxon>Flavobacteriia</taxon>
        <taxon>Flavobacteriales</taxon>
        <taxon>Flavobacteriaceae</taxon>
        <taxon>Gaetbulibacter</taxon>
    </lineage>
</organism>
<dbReference type="InterPro" id="IPR013757">
    <property type="entry name" value="Topo_IIA_A_a_sf"/>
</dbReference>
<keyword evidence="4 6" id="KW-0238">DNA-binding</keyword>
<dbReference type="RefSeq" id="WP_344742220.1">
    <property type="nucleotide sequence ID" value="NZ_BAABAY010000007.1"/>
</dbReference>
<keyword evidence="7" id="KW-0175">Coiled coil</keyword>
<feature type="region of interest" description="Disordered" evidence="8">
    <location>
        <begin position="838"/>
        <end position="885"/>
    </location>
</feature>
<dbReference type="SMART" id="SM00434">
    <property type="entry name" value="TOP4c"/>
    <property type="match status" value="1"/>
</dbReference>
<name>A0ABW7N1N9_9FLAO</name>
<dbReference type="PANTHER" id="PTHR43493">
    <property type="entry name" value="DNA GYRASE/TOPOISOMERASE SUBUNIT A"/>
    <property type="match status" value="1"/>
</dbReference>
<dbReference type="InterPro" id="IPR050220">
    <property type="entry name" value="Type_II_DNA_Topoisomerases"/>
</dbReference>